<gene>
    <name evidence="1" type="ORF">DIT97_11745</name>
</gene>
<evidence type="ECO:0000313" key="2">
    <source>
        <dbReference type="Proteomes" id="UP000263642"/>
    </source>
</evidence>
<accession>A0A3D3R515</accession>
<evidence type="ECO:0008006" key="3">
    <source>
        <dbReference type="Google" id="ProtNLM"/>
    </source>
</evidence>
<comment type="caution">
    <text evidence="1">The sequence shown here is derived from an EMBL/GenBank/DDBJ whole genome shotgun (WGS) entry which is preliminary data.</text>
</comment>
<sequence length="83" mass="9794">MTMIAEQQMEHIGETKGCADHDHDMIHELSKRLDALWRCDQYIANAEGHADLRRFWKEIKTQEEANISRLKKLLSKHIQSNCF</sequence>
<protein>
    <recommendedName>
        <fullName evidence="3">Ferritin/DPS protein domain-containing protein</fullName>
    </recommendedName>
</protein>
<reference evidence="1 2" key="1">
    <citation type="journal article" date="2018" name="Nat. Biotechnol.">
        <title>A standardized bacterial taxonomy based on genome phylogeny substantially revises the tree of life.</title>
        <authorList>
            <person name="Parks D.H."/>
            <person name="Chuvochina M."/>
            <person name="Waite D.W."/>
            <person name="Rinke C."/>
            <person name="Skarshewski A."/>
            <person name="Chaumeil P.A."/>
            <person name="Hugenholtz P."/>
        </authorList>
    </citation>
    <scope>NUCLEOTIDE SEQUENCE [LARGE SCALE GENOMIC DNA]</scope>
    <source>
        <strain evidence="1">UBA9375</strain>
    </source>
</reference>
<dbReference type="AlphaFoldDB" id="A0A3D3R515"/>
<organism evidence="1 2">
    <name type="scientific">Gimesia maris</name>
    <dbReference type="NCBI Taxonomy" id="122"/>
    <lineage>
        <taxon>Bacteria</taxon>
        <taxon>Pseudomonadati</taxon>
        <taxon>Planctomycetota</taxon>
        <taxon>Planctomycetia</taxon>
        <taxon>Planctomycetales</taxon>
        <taxon>Planctomycetaceae</taxon>
        <taxon>Gimesia</taxon>
    </lineage>
</organism>
<name>A0A3D3R515_9PLAN</name>
<proteinExistence type="predicted"/>
<dbReference type="Proteomes" id="UP000263642">
    <property type="component" value="Unassembled WGS sequence"/>
</dbReference>
<dbReference type="EMBL" id="DQAY01000068">
    <property type="protein sequence ID" value="HCO23686.1"/>
    <property type="molecule type" value="Genomic_DNA"/>
</dbReference>
<evidence type="ECO:0000313" key="1">
    <source>
        <dbReference type="EMBL" id="HCO23686.1"/>
    </source>
</evidence>